<dbReference type="KEGG" id="vg:65102208"/>
<evidence type="ECO:0000313" key="2">
    <source>
        <dbReference type="Proteomes" id="UP000500845"/>
    </source>
</evidence>
<evidence type="ECO:0000313" key="1">
    <source>
        <dbReference type="EMBL" id="AXS67755.1"/>
    </source>
</evidence>
<organism evidence="1 2">
    <name type="scientific">Cryptophlebia peltastica nucleopolyhedrovirus</name>
    <dbReference type="NCBI Taxonomy" id="2304025"/>
    <lineage>
        <taxon>Viruses</taxon>
        <taxon>Viruses incertae sedis</taxon>
        <taxon>Naldaviricetes</taxon>
        <taxon>Lefavirales</taxon>
        <taxon>Baculoviridae</taxon>
        <taxon>Alphabaculovirus</taxon>
        <taxon>Alphabaculovirus crypeltasticae</taxon>
    </lineage>
</organism>
<proteinExistence type="predicted"/>
<dbReference type="GeneID" id="65102208"/>
<dbReference type="EMBL" id="MH394321">
    <property type="protein sequence ID" value="AXS67755.1"/>
    <property type="molecule type" value="Genomic_DNA"/>
</dbReference>
<accession>A0A346RNV8</accession>
<dbReference type="Proteomes" id="UP000500845">
    <property type="component" value="Segment"/>
</dbReference>
<keyword evidence="2" id="KW-1185">Reference proteome</keyword>
<reference evidence="1 2" key="1">
    <citation type="journal article" date="2018" name="J. Invertebr. Pathol.">
        <title>Morphological, genetic and biological characterisation of a novel alphabaculovirus isolated from Cryptophlebia peltastica (Lepidoptera: Tortricidae).</title>
        <authorList>
            <person name="Marsberg T."/>
            <person name="Jukes M.D."/>
            <person name="Krejmer-Rabalska M."/>
            <person name="Rabalski L."/>
            <person name="Knox C.M."/>
            <person name="Moore S.D."/>
            <person name="Hill M.P."/>
            <person name="Szewczyk B."/>
        </authorList>
    </citation>
    <scope>NUCLEOTIDE SEQUENCE [LARGE SCALE GENOMIC DNA]</scope>
    <source>
        <strain evidence="1">SA</strain>
    </source>
</reference>
<dbReference type="RefSeq" id="YP_010086963.1">
    <property type="nucleotide sequence ID" value="NC_055500.1"/>
</dbReference>
<name>A0A346RNV8_9ABAC</name>
<protein>
    <submittedName>
        <fullName evidence="1">Orf89</fullName>
    </submittedName>
</protein>
<sequence length="87" mass="10793">MSHYYLIEKLDDARYNIFTSEDEPRNHRGTIIYEKDLKRFAPIYLRSQLKHLDKYKNENDEYVLEKELVDKLMYMTEMYYKSIESRL</sequence>